<sequence>MNGFRHVFERAEAVFSFYRVLKRVILGQKWDWSDTWGDDWGDSAKRNVSIGVTLGVTLLT</sequence>
<evidence type="ECO:0000313" key="1">
    <source>
        <dbReference type="EMBL" id="DAF84668.1"/>
    </source>
</evidence>
<accession>A0A8S5TR34</accession>
<reference evidence="1" key="1">
    <citation type="journal article" date="2021" name="Proc. Natl. Acad. Sci. U.S.A.">
        <title>A Catalog of Tens of Thousands of Viruses from Human Metagenomes Reveals Hidden Associations with Chronic Diseases.</title>
        <authorList>
            <person name="Tisza M.J."/>
            <person name="Buck C.B."/>
        </authorList>
    </citation>
    <scope>NUCLEOTIDE SEQUENCE</scope>
    <source>
        <strain evidence="1">CtLEM34</strain>
    </source>
</reference>
<proteinExistence type="predicted"/>
<organism evidence="1">
    <name type="scientific">Myoviridae sp. ctLEM34</name>
    <dbReference type="NCBI Taxonomy" id="2825082"/>
    <lineage>
        <taxon>Viruses</taxon>
        <taxon>Duplodnaviria</taxon>
        <taxon>Heunggongvirae</taxon>
        <taxon>Uroviricota</taxon>
        <taxon>Caudoviricetes</taxon>
    </lineage>
</organism>
<dbReference type="EMBL" id="BK015907">
    <property type="protein sequence ID" value="DAF84668.1"/>
    <property type="molecule type" value="Genomic_DNA"/>
</dbReference>
<protein>
    <submittedName>
        <fullName evidence="1">Uncharacterized protein</fullName>
    </submittedName>
</protein>
<name>A0A8S5TR34_9CAUD</name>